<dbReference type="EMBL" id="CP110500">
    <property type="protein sequence ID" value="WDI79263.1"/>
    <property type="molecule type" value="Genomic_DNA"/>
</dbReference>
<dbReference type="Proteomes" id="UP001222373">
    <property type="component" value="Chromosome"/>
</dbReference>
<dbReference type="PANTHER" id="PTHR11659">
    <property type="entry name" value="GLUTAMYL-TRNA GLN AMIDOTRANSFERASE SUBUNIT B MITOCHONDRIAL AND PROKARYOTIC PET112-RELATED"/>
    <property type="match status" value="1"/>
</dbReference>
<dbReference type="GO" id="GO:0070681">
    <property type="term" value="P:glutaminyl-tRNAGln biosynthesis via transamidation"/>
    <property type="evidence" value="ECO:0007669"/>
    <property type="project" value="TreeGrafter"/>
</dbReference>
<dbReference type="Pfam" id="PF02934">
    <property type="entry name" value="GatB_N"/>
    <property type="match status" value="1"/>
</dbReference>
<evidence type="ECO:0000313" key="6">
    <source>
        <dbReference type="EMBL" id="WDI79263.1"/>
    </source>
</evidence>
<evidence type="ECO:0000256" key="2">
    <source>
        <dbReference type="ARBA" id="ARBA00022741"/>
    </source>
</evidence>
<dbReference type="GO" id="GO:0006412">
    <property type="term" value="P:translation"/>
    <property type="evidence" value="ECO:0007669"/>
    <property type="project" value="UniProtKB-KW"/>
</dbReference>
<evidence type="ECO:0000259" key="5">
    <source>
        <dbReference type="Pfam" id="PF02934"/>
    </source>
</evidence>
<organism evidence="6 7">
    <name type="scientific">Candidatus Vidania fulgoroideorum</name>
    <dbReference type="NCBI Taxonomy" id="881286"/>
    <lineage>
        <taxon>Bacteria</taxon>
        <taxon>Pseudomonadati</taxon>
        <taxon>Pseudomonadota</taxon>
        <taxon>Betaproteobacteria</taxon>
        <taxon>Candidatus Vidania</taxon>
    </lineage>
</organism>
<dbReference type="GO" id="GO:0050567">
    <property type="term" value="F:glutaminyl-tRNA synthase (glutamine-hydrolyzing) activity"/>
    <property type="evidence" value="ECO:0007669"/>
    <property type="project" value="TreeGrafter"/>
</dbReference>
<evidence type="ECO:0000256" key="4">
    <source>
        <dbReference type="ARBA" id="ARBA00022917"/>
    </source>
</evidence>
<dbReference type="SUPFAM" id="SSF55931">
    <property type="entry name" value="Glutamine synthetase/guanido kinase"/>
    <property type="match status" value="1"/>
</dbReference>
<protein>
    <recommendedName>
        <fullName evidence="5">Aspartyl/Glutamyl-tRNA(Gln) amidotransferase subunit B/E catalytic domain-containing protein</fullName>
    </recommendedName>
</protein>
<dbReference type="InterPro" id="IPR006075">
    <property type="entry name" value="Asn/Gln-tRNA_Trfase_suB/E_cat"/>
</dbReference>
<keyword evidence="1" id="KW-0436">Ligase</keyword>
<accession>A0AAX3N8S7</accession>
<keyword evidence="3" id="KW-0067">ATP-binding</keyword>
<dbReference type="AlphaFoldDB" id="A0AAX3N8S7"/>
<keyword evidence="4" id="KW-0648">Protein biosynthesis</keyword>
<name>A0AAX3N8S7_9PROT</name>
<evidence type="ECO:0000313" key="7">
    <source>
        <dbReference type="Proteomes" id="UP001222373"/>
    </source>
</evidence>
<sequence>MKKYNFIIGIEIHTGISSKRKLFSKSKIDDFNKFDLAIPGIMPILNITIINKTINFLQNFEGIFCKRIIFLRKKYSYPDIPKGYQLTQKYIKKKCIIKYYKDNIFKSALIKNFHIEEDTSGIKYIKNKILINYKRNGRPILESVSFPCFSFEDIIFFLKTFREYCIYEKYSTARMEIGEFKFDINISIINKNIISKKIEIKNLNSYISLKKSIRYEMYRLIKNIYISKETRAYSQKKNKTFFLRKKKRYFFFREYNLKKYKIKFKKILNKINIIFNISKSFLNLIKNLKNDKNFFKKNYKKKQNIKIKKIKIDNELLKKIIYKINCKNKKSINYIIGKYKKLKKIENFEFFKKKAEKIMKERDLNP</sequence>
<dbReference type="GO" id="GO:0005524">
    <property type="term" value="F:ATP binding"/>
    <property type="evidence" value="ECO:0007669"/>
    <property type="project" value="UniProtKB-KW"/>
</dbReference>
<evidence type="ECO:0000256" key="3">
    <source>
        <dbReference type="ARBA" id="ARBA00022840"/>
    </source>
</evidence>
<dbReference type="PANTHER" id="PTHR11659:SF0">
    <property type="entry name" value="GLUTAMYL-TRNA(GLN) AMIDOTRANSFERASE SUBUNIT B, MITOCHONDRIAL"/>
    <property type="match status" value="1"/>
</dbReference>
<feature type="domain" description="Aspartyl/Glutamyl-tRNA(Gln) amidotransferase subunit B/E catalytic" evidence="5">
    <location>
        <begin position="7"/>
        <end position="263"/>
    </location>
</feature>
<proteinExistence type="predicted"/>
<dbReference type="InterPro" id="IPR017959">
    <property type="entry name" value="Asn/Gln-tRNA_amidoTrfase_suB/E"/>
</dbReference>
<evidence type="ECO:0000256" key="1">
    <source>
        <dbReference type="ARBA" id="ARBA00022598"/>
    </source>
</evidence>
<dbReference type="InterPro" id="IPR014746">
    <property type="entry name" value="Gln_synth/guanido_kin_cat_dom"/>
</dbReference>
<reference evidence="6" key="1">
    <citation type="submission" date="2022-11" db="EMBL/GenBank/DDBJ databases">
        <title>Genomic comparisons reveal selection pressure and functional variation between nutritional endosymbionts of cave-adapted and epigean Hawaiian planthoppers.</title>
        <authorList>
            <person name="Gossett J.M."/>
            <person name="Porter M.L."/>
            <person name="Vasquez Y."/>
            <person name="Bennett G.M."/>
            <person name="Chong R.A."/>
        </authorList>
    </citation>
    <scope>NUCLEOTIDE SEQUENCE</scope>
    <source>
        <strain evidence="6">OPOL2</strain>
    </source>
</reference>
<gene>
    <name evidence="6" type="ORF">ONB67_00090</name>
</gene>
<keyword evidence="2" id="KW-0547">Nucleotide-binding</keyword>